<dbReference type="InterPro" id="IPR001680">
    <property type="entry name" value="WD40_rpt"/>
</dbReference>
<dbReference type="EMBL" id="JAZEWV010000001">
    <property type="protein sequence ID" value="MEE4540584.1"/>
    <property type="molecule type" value="Genomic_DNA"/>
</dbReference>
<dbReference type="PROSITE" id="PS00678">
    <property type="entry name" value="WD_REPEATS_1"/>
    <property type="match status" value="1"/>
</dbReference>
<feature type="repeat" description="WD" evidence="3">
    <location>
        <begin position="300"/>
        <end position="344"/>
    </location>
</feature>
<sequence length="544" mass="57754">MDNGNGEIDLPEADGRRVLYDMNDDDCRYTRWGERADRLWDAYQDAIAAGTVLRRTRTHALLDGSIELVGYDDPVTGGGRFAVVTACDPGSDYRVVDHTERGPAEAAYEQEVYANLDDELPYQSCDVFEVRVDRRSRPPAGVRVLPSGTVVATDDLEAYDDLYGLPLRTRWPEAAAADLAPAAVRGMAADPRPWGPAEVRVDEVTPAAWGRADDALRPNALALLGLPDGRQLLASAHDDAAHVWSVGDGQGVSTASGHSEWVLSVALAALGDGRVVLGTGGKDGLVRVWSARDAAALQEIEAHRGPVNSLAWALPPGRLPWLVTGGDDASVRLWDVETGRRAGEFPVGVPGVHLVWSVATAVLSDHHVCVAAAVPGDDHDVVHVWDATAGTRLHEFALERAGHAFDMRAMPRVAVAALADRSFRVAAVGRPGVRIWDGHTGEVVRTLPLPEDDGREGGGDGGGGGGDVALAVLPGLRVAVAATGRRHTVVWDAESGAELTRVAHAADGPVVAVELLTAYDGGLLLVTGRQGDAPARVRRLDVRW</sequence>
<gene>
    <name evidence="4" type="ORF">V2S66_01205</name>
</gene>
<dbReference type="PANTHER" id="PTHR19848:SF8">
    <property type="entry name" value="F-BOX AND WD REPEAT DOMAIN CONTAINING 7"/>
    <property type="match status" value="1"/>
</dbReference>
<dbReference type="RefSeq" id="WP_330792414.1">
    <property type="nucleotide sequence ID" value="NZ_JAZEWV010000001.1"/>
</dbReference>
<comment type="caution">
    <text evidence="4">The sequence shown here is derived from an EMBL/GenBank/DDBJ whole genome shotgun (WGS) entry which is preliminary data.</text>
</comment>
<keyword evidence="5" id="KW-1185">Reference proteome</keyword>
<reference evidence="4 5" key="1">
    <citation type="submission" date="2023-12" db="EMBL/GenBank/DDBJ databases">
        <title>Streptomyces sp. V4-01.</title>
        <authorList>
            <person name="Somphong A."/>
            <person name="Phongsopitanun W."/>
        </authorList>
    </citation>
    <scope>NUCLEOTIDE SEQUENCE [LARGE SCALE GENOMIC DNA]</scope>
    <source>
        <strain evidence="4 5">V4-01</strain>
    </source>
</reference>
<feature type="repeat" description="WD" evidence="3">
    <location>
        <begin position="255"/>
        <end position="299"/>
    </location>
</feature>
<evidence type="ECO:0008006" key="6">
    <source>
        <dbReference type="Google" id="ProtNLM"/>
    </source>
</evidence>
<dbReference type="PANTHER" id="PTHR19848">
    <property type="entry name" value="WD40 REPEAT PROTEIN"/>
    <property type="match status" value="1"/>
</dbReference>
<dbReference type="PROSITE" id="PS50294">
    <property type="entry name" value="WD_REPEATS_REGION"/>
    <property type="match status" value="1"/>
</dbReference>
<dbReference type="InterPro" id="IPR036322">
    <property type="entry name" value="WD40_repeat_dom_sf"/>
</dbReference>
<dbReference type="Proteomes" id="UP001344658">
    <property type="component" value="Unassembled WGS sequence"/>
</dbReference>
<name>A0ABU7P444_9ACTN</name>
<organism evidence="4 5">
    <name type="scientific">Actinacidiphila polyblastidii</name>
    <dbReference type="NCBI Taxonomy" id="3110430"/>
    <lineage>
        <taxon>Bacteria</taxon>
        <taxon>Bacillati</taxon>
        <taxon>Actinomycetota</taxon>
        <taxon>Actinomycetes</taxon>
        <taxon>Kitasatosporales</taxon>
        <taxon>Streptomycetaceae</taxon>
        <taxon>Actinacidiphila</taxon>
    </lineage>
</organism>
<evidence type="ECO:0000313" key="4">
    <source>
        <dbReference type="EMBL" id="MEE4540584.1"/>
    </source>
</evidence>
<dbReference type="SUPFAM" id="SSF50978">
    <property type="entry name" value="WD40 repeat-like"/>
    <property type="match status" value="1"/>
</dbReference>
<protein>
    <recommendedName>
        <fullName evidence="6">WD40 repeat domain-containing protein</fullName>
    </recommendedName>
</protein>
<dbReference type="SMART" id="SM00320">
    <property type="entry name" value="WD40"/>
    <property type="match status" value="2"/>
</dbReference>
<dbReference type="InterPro" id="IPR019775">
    <property type="entry name" value="WD40_repeat_CS"/>
</dbReference>
<keyword evidence="2" id="KW-0677">Repeat</keyword>
<dbReference type="Pfam" id="PF00400">
    <property type="entry name" value="WD40"/>
    <property type="match status" value="2"/>
</dbReference>
<dbReference type="InterPro" id="IPR015943">
    <property type="entry name" value="WD40/YVTN_repeat-like_dom_sf"/>
</dbReference>
<evidence type="ECO:0000256" key="3">
    <source>
        <dbReference type="PROSITE-ProRule" id="PRU00221"/>
    </source>
</evidence>
<keyword evidence="1 3" id="KW-0853">WD repeat</keyword>
<evidence type="ECO:0000256" key="2">
    <source>
        <dbReference type="ARBA" id="ARBA00022737"/>
    </source>
</evidence>
<evidence type="ECO:0000313" key="5">
    <source>
        <dbReference type="Proteomes" id="UP001344658"/>
    </source>
</evidence>
<accession>A0ABU7P444</accession>
<proteinExistence type="predicted"/>
<dbReference type="Gene3D" id="2.130.10.10">
    <property type="entry name" value="YVTN repeat-like/Quinoprotein amine dehydrogenase"/>
    <property type="match status" value="1"/>
</dbReference>
<evidence type="ECO:0000256" key="1">
    <source>
        <dbReference type="ARBA" id="ARBA00022574"/>
    </source>
</evidence>
<dbReference type="PROSITE" id="PS50082">
    <property type="entry name" value="WD_REPEATS_2"/>
    <property type="match status" value="2"/>
</dbReference>